<feature type="repeat" description="ARM" evidence="4">
    <location>
        <begin position="165"/>
        <end position="208"/>
    </location>
</feature>
<dbReference type="SUPFAM" id="SSF48371">
    <property type="entry name" value="ARM repeat"/>
    <property type="match status" value="1"/>
</dbReference>
<dbReference type="InterPro" id="IPR016024">
    <property type="entry name" value="ARM-type_fold"/>
</dbReference>
<evidence type="ECO:0000313" key="6">
    <source>
        <dbReference type="EMBL" id="CAE4655270.1"/>
    </source>
</evidence>
<keyword evidence="3" id="KW-0653">Protein transport</keyword>
<reference evidence="6" key="1">
    <citation type="submission" date="2021-01" db="EMBL/GenBank/DDBJ databases">
        <authorList>
            <person name="Corre E."/>
            <person name="Pelletier E."/>
            <person name="Niang G."/>
            <person name="Scheremetjew M."/>
            <person name="Finn R."/>
            <person name="Kale V."/>
            <person name="Holt S."/>
            <person name="Cochrane G."/>
            <person name="Meng A."/>
            <person name="Brown T."/>
            <person name="Cohen L."/>
        </authorList>
    </citation>
    <scope>NUCLEOTIDE SEQUENCE</scope>
    <source>
        <strain evidence="6">CCMP3105</strain>
    </source>
</reference>
<evidence type="ECO:0000256" key="5">
    <source>
        <dbReference type="SAM" id="MobiDB-lite"/>
    </source>
</evidence>
<dbReference type="Gene3D" id="1.25.10.10">
    <property type="entry name" value="Leucine-rich Repeat Variant"/>
    <property type="match status" value="1"/>
</dbReference>
<name>A0A6T1N497_9DINO</name>
<dbReference type="Pfam" id="PF00514">
    <property type="entry name" value="Arm"/>
    <property type="match status" value="4"/>
</dbReference>
<dbReference type="GO" id="GO:0015031">
    <property type="term" value="P:protein transport"/>
    <property type="evidence" value="ECO:0007669"/>
    <property type="project" value="UniProtKB-KW"/>
</dbReference>
<protein>
    <recommendedName>
        <fullName evidence="8">Importin subunit alpha</fullName>
    </recommendedName>
</protein>
<evidence type="ECO:0008006" key="8">
    <source>
        <dbReference type="Google" id="ProtNLM"/>
    </source>
</evidence>
<evidence type="ECO:0000256" key="2">
    <source>
        <dbReference type="ARBA" id="ARBA00022448"/>
    </source>
</evidence>
<dbReference type="EMBL" id="HBNR01078653">
    <property type="protein sequence ID" value="CAE4655272.1"/>
    <property type="molecule type" value="Transcribed_RNA"/>
</dbReference>
<keyword evidence="2" id="KW-0813">Transport</keyword>
<feature type="region of interest" description="Disordered" evidence="5">
    <location>
        <begin position="1"/>
        <end position="30"/>
    </location>
</feature>
<dbReference type="PROSITE" id="PS50176">
    <property type="entry name" value="ARM_REPEAT"/>
    <property type="match status" value="1"/>
</dbReference>
<gene>
    <name evidence="6" type="ORF">AMON00008_LOCUS56070</name>
    <name evidence="7" type="ORF">AMON00008_LOCUS56072</name>
</gene>
<dbReference type="InterPro" id="IPR011989">
    <property type="entry name" value="ARM-like"/>
</dbReference>
<feature type="compositionally biased region" description="Basic and acidic residues" evidence="5">
    <location>
        <begin position="7"/>
        <end position="30"/>
    </location>
</feature>
<sequence>MVPVEPGPRDAEEAIRARNPGEEVKPGPRDAEEAIRVRTTSGEVLLSIPWSKAKDLMVARLKKEVAGAGGKRREEVKLVCGTSALRNSEPLAPLLQQAAGVLEVLAVFQAFPEYDESRDAGEQLLALRGLLLDTDEDRQLMAARKFKLVLSSETSPRIQEVIDAGAVPCLVELAGSGPSTQVQHEALWALTNIAAGSADQTAAVVDEGAVELLVGKVSAENLDLAEQAAWGLGNIAGDNEQFRDRVLEAGGLAPMLESLGREDPPVALLRTVVWVITNLCRGNPPPDAAAVLPAVQPLVNILGTVTDQAVVQDACWSLSYLCQLDECIEPTIRAGFVARASELLGHSSPSTLEPVLKTIGAIAAGGEAQTWAVASDEPCLGRLVSLTCHAKRIVKQQACLVLSNIMAGTCDQIQAVVAAGALPHLVNALDSDAIVAKEAVRAFANLEKSALPEQFEAAVDACCIAPLVKMAAHPNVPWELSGRALTGIMRAGSKLKADRGLGGNPFVRPFVEAGGVQILEDREDDASLDIVRAEVRAVVADAAV</sequence>
<evidence type="ECO:0000256" key="3">
    <source>
        <dbReference type="ARBA" id="ARBA00022927"/>
    </source>
</evidence>
<organism evidence="6">
    <name type="scientific">Alexandrium monilatum</name>
    <dbReference type="NCBI Taxonomy" id="311494"/>
    <lineage>
        <taxon>Eukaryota</taxon>
        <taxon>Sar</taxon>
        <taxon>Alveolata</taxon>
        <taxon>Dinophyceae</taxon>
        <taxon>Gonyaulacales</taxon>
        <taxon>Pyrocystaceae</taxon>
        <taxon>Alexandrium</taxon>
    </lineage>
</organism>
<dbReference type="AlphaFoldDB" id="A0A6T1N497"/>
<dbReference type="SMART" id="SM00185">
    <property type="entry name" value="ARM"/>
    <property type="match status" value="6"/>
</dbReference>
<evidence type="ECO:0000313" key="7">
    <source>
        <dbReference type="EMBL" id="CAE4655272.1"/>
    </source>
</evidence>
<proteinExistence type="inferred from homology"/>
<dbReference type="EMBL" id="HBNR01078651">
    <property type="protein sequence ID" value="CAE4655270.1"/>
    <property type="molecule type" value="Transcribed_RNA"/>
</dbReference>
<evidence type="ECO:0000256" key="4">
    <source>
        <dbReference type="PROSITE-ProRule" id="PRU00259"/>
    </source>
</evidence>
<dbReference type="InterPro" id="IPR000225">
    <property type="entry name" value="Armadillo"/>
</dbReference>
<accession>A0A6T1N497</accession>
<evidence type="ECO:0000256" key="1">
    <source>
        <dbReference type="ARBA" id="ARBA00010394"/>
    </source>
</evidence>
<comment type="similarity">
    <text evidence="1">Belongs to the importin alpha family.</text>
</comment>
<dbReference type="PANTHER" id="PTHR23316">
    <property type="entry name" value="IMPORTIN ALPHA"/>
    <property type="match status" value="1"/>
</dbReference>